<proteinExistence type="inferred from homology"/>
<evidence type="ECO:0000256" key="6">
    <source>
        <dbReference type="ARBA" id="ARBA00023239"/>
    </source>
</evidence>
<dbReference type="InterPro" id="IPR018297">
    <property type="entry name" value="A/G_cyclase_CS"/>
</dbReference>
<evidence type="ECO:0000259" key="10">
    <source>
        <dbReference type="PROSITE" id="PS50125"/>
    </source>
</evidence>
<sequence>MEAILKLFGEYFFKFCKMSGYDRMLRTLGGNLTEFIENLDALHSYLALSYQVRLSEAGLVGSKGEQMPEAVLGIIEAVAKDFFDTDVTMDILNMSKEEERTGKKEHVVFLVVQKSHRELKRAKPNRKQDNQDILRDQEVLGLLCLRERALLWHLVNTFVPVYPEQLWIEQKTFCNAFPFHIVFDESLRVKQAGVNIQKYVPGLQTQKIRLDEYFSIIHPQVTFNIFSICKFINSQFVLKARRERMPEAWKSQPALKLRGQMIWMEAVGCMIYMCSPKLRSLQELEERGMHLSDIAPHDTTRDLILLNQQRLAEIELSNQLERKKEELRILSKHLAIEKKKTETLLYAMLPEHVANQLKEGKKVAAGEFKTCTILFSDVVTFTNICAACQPIQIVKMLNSMYSKFDRLTSVHEVYKVETIGDAYMVVGGVPVPVGSHAQRVANFALGMRISAKEVMNPITGEPIQIRVGIHTGPVLAGVVGDKMPRYCLFGDTVNTASRMESHGLPDKVHLSPTAYRYALENQGFEIIERGEIEVKGKGKMTTYFLIRNLHASEDEIMGRPQSLPDRKGEHKGKATSRCWIFFPLTTWVVQCGP</sequence>
<evidence type="ECO:0000256" key="4">
    <source>
        <dbReference type="ARBA" id="ARBA00022741"/>
    </source>
</evidence>
<dbReference type="Gene3D" id="6.10.250.780">
    <property type="match status" value="1"/>
</dbReference>
<evidence type="ECO:0000256" key="5">
    <source>
        <dbReference type="ARBA" id="ARBA00023134"/>
    </source>
</evidence>
<reference evidence="11" key="1">
    <citation type="submission" date="2025-08" db="UniProtKB">
        <authorList>
            <consortium name="Ensembl"/>
        </authorList>
    </citation>
    <scope>IDENTIFICATION</scope>
</reference>
<evidence type="ECO:0000256" key="3">
    <source>
        <dbReference type="ARBA" id="ARBA00022490"/>
    </source>
</evidence>
<dbReference type="Gene3D" id="3.30.450.260">
    <property type="entry name" value="Haem NO binding associated domain"/>
    <property type="match status" value="1"/>
</dbReference>
<dbReference type="Pfam" id="PF00211">
    <property type="entry name" value="Guanylate_cyc"/>
    <property type="match status" value="1"/>
</dbReference>
<keyword evidence="3" id="KW-0963">Cytoplasm</keyword>
<dbReference type="InterPro" id="IPR001054">
    <property type="entry name" value="A/G_cyclase"/>
</dbReference>
<keyword evidence="9" id="KW-0175">Coiled coil</keyword>
<evidence type="ECO:0000256" key="7">
    <source>
        <dbReference type="ARBA" id="ARBA00023293"/>
    </source>
</evidence>
<keyword evidence="7" id="KW-0141">cGMP biosynthesis</keyword>
<dbReference type="PROSITE" id="PS50125">
    <property type="entry name" value="GUANYLATE_CYCLASE_2"/>
    <property type="match status" value="1"/>
</dbReference>
<keyword evidence="12" id="KW-1185">Reference proteome</keyword>
<evidence type="ECO:0000313" key="11">
    <source>
        <dbReference type="Ensembl" id="ENSNVIP00000015475.1"/>
    </source>
</evidence>
<evidence type="ECO:0000256" key="8">
    <source>
        <dbReference type="RuleBase" id="RU000405"/>
    </source>
</evidence>
<dbReference type="FunFam" id="3.30.70.1230:FF:000007">
    <property type="entry name" value="Guanylate cyclase soluble subunit alpha-3"/>
    <property type="match status" value="1"/>
</dbReference>
<dbReference type="InterPro" id="IPR011645">
    <property type="entry name" value="HNOB_dom_associated"/>
</dbReference>
<dbReference type="PANTHER" id="PTHR45655:SF17">
    <property type="entry name" value="GUANYLATE CYCLASE SOLUBLE SUBUNIT BETA-2"/>
    <property type="match status" value="1"/>
</dbReference>
<comment type="similarity">
    <text evidence="8">Belongs to the adenylyl cyclase class-4/guanylyl cyclase family.</text>
</comment>
<dbReference type="Ensembl" id="ENSNVIT00000018056.1">
    <property type="protein sequence ID" value="ENSNVIP00000015475.1"/>
    <property type="gene ID" value="ENSNVIG00000012115.1"/>
</dbReference>
<dbReference type="GO" id="GO:0019934">
    <property type="term" value="P:cGMP-mediated signaling"/>
    <property type="evidence" value="ECO:0007669"/>
    <property type="project" value="TreeGrafter"/>
</dbReference>
<keyword evidence="5" id="KW-0342">GTP-binding</keyword>
<protein>
    <recommendedName>
        <fullName evidence="2">guanylate cyclase</fullName>
        <ecNumber evidence="2">4.6.1.2</ecNumber>
    </recommendedName>
</protein>
<dbReference type="GO" id="GO:0020037">
    <property type="term" value="F:heme binding"/>
    <property type="evidence" value="ECO:0007669"/>
    <property type="project" value="InterPro"/>
</dbReference>
<dbReference type="InterPro" id="IPR029787">
    <property type="entry name" value="Nucleotide_cyclase"/>
</dbReference>
<dbReference type="Pfam" id="PF07700">
    <property type="entry name" value="HNOB"/>
    <property type="match status" value="1"/>
</dbReference>
<dbReference type="SMART" id="SM00044">
    <property type="entry name" value="CYCc"/>
    <property type="match status" value="1"/>
</dbReference>
<dbReference type="AlphaFoldDB" id="A0A8C7B5E8"/>
<dbReference type="InterPro" id="IPR042463">
    <property type="entry name" value="HNOB_dom_associated_sf"/>
</dbReference>
<evidence type="ECO:0000256" key="1">
    <source>
        <dbReference type="ARBA" id="ARBA00004496"/>
    </source>
</evidence>
<dbReference type="GeneTree" id="ENSGT00940000162114"/>
<dbReference type="InterPro" id="IPR024096">
    <property type="entry name" value="NO_sig/Golgi_transp_ligand-bd"/>
</dbReference>
<evidence type="ECO:0000313" key="12">
    <source>
        <dbReference type="Proteomes" id="UP000694425"/>
    </source>
</evidence>
<dbReference type="PROSITE" id="PS00452">
    <property type="entry name" value="GUANYLATE_CYCLASE_1"/>
    <property type="match status" value="1"/>
</dbReference>
<keyword evidence="6 8" id="KW-0456">Lyase</keyword>
<organism evidence="11 12">
    <name type="scientific">Neovison vison</name>
    <name type="common">American mink</name>
    <name type="synonym">Mustela vison</name>
    <dbReference type="NCBI Taxonomy" id="452646"/>
    <lineage>
        <taxon>Eukaryota</taxon>
        <taxon>Metazoa</taxon>
        <taxon>Chordata</taxon>
        <taxon>Craniata</taxon>
        <taxon>Vertebrata</taxon>
        <taxon>Euteleostomi</taxon>
        <taxon>Mammalia</taxon>
        <taxon>Eutheria</taxon>
        <taxon>Laurasiatheria</taxon>
        <taxon>Carnivora</taxon>
        <taxon>Caniformia</taxon>
        <taxon>Musteloidea</taxon>
        <taxon>Mustelidae</taxon>
        <taxon>Mustelinae</taxon>
        <taxon>Neogale</taxon>
    </lineage>
</organism>
<dbReference type="SUPFAM" id="SSF111126">
    <property type="entry name" value="Ligand-binding domain in the NO signalling and Golgi transport"/>
    <property type="match status" value="1"/>
</dbReference>
<dbReference type="GO" id="GO:0004383">
    <property type="term" value="F:guanylate cyclase activity"/>
    <property type="evidence" value="ECO:0007669"/>
    <property type="project" value="UniProtKB-EC"/>
</dbReference>
<evidence type="ECO:0000256" key="2">
    <source>
        <dbReference type="ARBA" id="ARBA00012202"/>
    </source>
</evidence>
<dbReference type="CDD" id="cd07302">
    <property type="entry name" value="CHD"/>
    <property type="match status" value="1"/>
</dbReference>
<dbReference type="GO" id="GO:0070482">
    <property type="term" value="P:response to oxygen levels"/>
    <property type="evidence" value="ECO:0007669"/>
    <property type="project" value="TreeGrafter"/>
</dbReference>
<dbReference type="EC" id="4.6.1.2" evidence="2"/>
<name>A0A8C7B5E8_NEOVI</name>
<dbReference type="PANTHER" id="PTHR45655">
    <property type="entry name" value="GUANYLATE CYCLASE SOLUBLE SUBUNIT BETA-2"/>
    <property type="match status" value="1"/>
</dbReference>
<dbReference type="Proteomes" id="UP000694425">
    <property type="component" value="Unplaced"/>
</dbReference>
<evidence type="ECO:0000256" key="9">
    <source>
        <dbReference type="SAM" id="Coils"/>
    </source>
</evidence>
<keyword evidence="4" id="KW-0547">Nucleotide-binding</keyword>
<dbReference type="SUPFAM" id="SSF55073">
    <property type="entry name" value="Nucleotide cyclase"/>
    <property type="match status" value="1"/>
</dbReference>
<dbReference type="GO" id="GO:0008074">
    <property type="term" value="C:guanylate cyclase complex, soluble"/>
    <property type="evidence" value="ECO:0007669"/>
    <property type="project" value="TreeGrafter"/>
</dbReference>
<reference evidence="11" key="2">
    <citation type="submission" date="2025-09" db="UniProtKB">
        <authorList>
            <consortium name="Ensembl"/>
        </authorList>
    </citation>
    <scope>IDENTIFICATION</scope>
</reference>
<comment type="subcellular location">
    <subcellularLocation>
        <location evidence="1">Cytoplasm</location>
    </subcellularLocation>
</comment>
<dbReference type="FunFam" id="3.30.450.260:FF:000002">
    <property type="entry name" value="guanylate cyclase soluble subunit alpha-2"/>
    <property type="match status" value="1"/>
</dbReference>
<dbReference type="InterPro" id="IPR011644">
    <property type="entry name" value="Heme_NO-bd"/>
</dbReference>
<feature type="domain" description="Guanylate cyclase" evidence="10">
    <location>
        <begin position="372"/>
        <end position="500"/>
    </location>
</feature>
<feature type="coiled-coil region" evidence="9">
    <location>
        <begin position="306"/>
        <end position="340"/>
    </location>
</feature>
<dbReference type="GO" id="GO:0005525">
    <property type="term" value="F:GTP binding"/>
    <property type="evidence" value="ECO:0007669"/>
    <property type="project" value="UniProtKB-KW"/>
</dbReference>
<accession>A0A8C7B5E8</accession>
<dbReference type="Gene3D" id="3.90.1520.10">
    <property type="entry name" value="H-NOX domain"/>
    <property type="match status" value="1"/>
</dbReference>
<dbReference type="InterPro" id="IPR038158">
    <property type="entry name" value="H-NOX_domain_sf"/>
</dbReference>
<dbReference type="Gene3D" id="3.30.70.1230">
    <property type="entry name" value="Nucleotide cyclase"/>
    <property type="match status" value="1"/>
</dbReference>
<dbReference type="Pfam" id="PF07701">
    <property type="entry name" value="HNOBA"/>
    <property type="match status" value="1"/>
</dbReference>